<feature type="binding site" evidence="5">
    <location>
        <position position="193"/>
    </location>
    <ligand>
        <name>FAD</name>
        <dbReference type="ChEBI" id="CHEBI:57692"/>
    </ligand>
</feature>
<feature type="binding site" evidence="4">
    <location>
        <begin position="206"/>
        <end position="207"/>
    </location>
    <ligand>
        <name>substrate</name>
    </ligand>
</feature>
<dbReference type="HOGENOM" id="CLU_023920_2_1_11"/>
<keyword evidence="1" id="KW-0285">Flavoprotein</keyword>
<dbReference type="RefSeq" id="WP_038512851.1">
    <property type="nucleotide sequence ID" value="NZ_CP008953.1"/>
</dbReference>
<dbReference type="EMBL" id="CP008953">
    <property type="protein sequence ID" value="AIG76357.1"/>
    <property type="molecule type" value="Genomic_DNA"/>
</dbReference>
<gene>
    <name evidence="8" type="primary">hpaH</name>
    <name evidence="8" type="ORF">AJAP_17445</name>
</gene>
<accession>A0A075UQ96</accession>
<proteinExistence type="predicted"/>
<evidence type="ECO:0000313" key="9">
    <source>
        <dbReference type="Proteomes" id="UP000028492"/>
    </source>
</evidence>
<sequence length="486" mass="53904">MGARTGQQYLDKLNAMTPELYVDGEKVTAKVAEHPAFRNNALTYAKLFDLQHDPAHRDVLTYESPTTGERVGMSFLVPRGEEDLKRRRAAFSVWAEYSNGFLGRTGDYMNSSLTALSTAKKFFSQADPVYGERIEKYYEMARENDLLATHTLIPPQVNRSVSGSQQGGGNLSAKVVEEREDGIVVRGARMLATIAPIADELLVFPSTVLRGTPEDAPYSYAFAVPNDAPGLKYFCRAGLDHGRSHFDEPLASRFEEMDAVVVFDDVFVPNERVFLLGHPELCNAWYSETGAGALMTHQVVTRTLAKTEFYLGLASEIAAAIGIGGFQHIQQDLSELISYVEIEKAVLRAAEADGKLSEDGVFLPKWEVLNAARNWYPTKVSPRLTEIIRKFSASGLMALPGEADFEAEGRPDIDTYLQSATLPAKDRARLFKLAFDASVSSFAGRESLYEHFFFGDPVRMAGAQVNAYPREALQERVRELLAREGR</sequence>
<evidence type="ECO:0000256" key="2">
    <source>
        <dbReference type="ARBA" id="ARBA00022827"/>
    </source>
</evidence>
<keyword evidence="2 5" id="KW-0274">FAD</keyword>
<feature type="binding site" evidence="4">
    <location>
        <position position="150"/>
    </location>
    <ligand>
        <name>substrate</name>
    </ligand>
</feature>
<feature type="binding site" evidence="4">
    <location>
        <begin position="104"/>
        <end position="108"/>
    </location>
    <ligand>
        <name>substrate</name>
    </ligand>
</feature>
<dbReference type="GO" id="GO:0052881">
    <property type="term" value="F:4-hydroxyphenylacetate 3-monooxygenase activity"/>
    <property type="evidence" value="ECO:0007669"/>
    <property type="project" value="UniProtKB-EC"/>
</dbReference>
<dbReference type="InterPro" id="IPR009100">
    <property type="entry name" value="AcylCoA_DH/oxidase_NM_dom_sf"/>
</dbReference>
<dbReference type="PANTHER" id="PTHR36117:SF3">
    <property type="entry name" value="4-HYDROXYPHENYLACETATE 3-MONOOXYGENASE-RELATED"/>
    <property type="match status" value="1"/>
</dbReference>
<dbReference type="GO" id="GO:0016627">
    <property type="term" value="F:oxidoreductase activity, acting on the CH-CH group of donors"/>
    <property type="evidence" value="ECO:0007669"/>
    <property type="project" value="InterPro"/>
</dbReference>
<dbReference type="Proteomes" id="UP000028492">
    <property type="component" value="Chromosome"/>
</dbReference>
<dbReference type="Gene3D" id="1.10.3140.10">
    <property type="entry name" value="4-hydroxybutyryl-coa dehydratase, domain 1"/>
    <property type="match status" value="1"/>
</dbReference>
<feature type="domain" description="HpaB/PvcC/4-BUDH C-terminal" evidence="6">
    <location>
        <begin position="282"/>
        <end position="481"/>
    </location>
</feature>
<dbReference type="KEGG" id="aja:AJAP_17445"/>
<keyword evidence="3 8" id="KW-0560">Oxidoreductase</keyword>
<evidence type="ECO:0000256" key="3">
    <source>
        <dbReference type="ARBA" id="ARBA00023002"/>
    </source>
</evidence>
<name>A0A075UQ96_9PSEU</name>
<evidence type="ECO:0000256" key="4">
    <source>
        <dbReference type="PIRSR" id="PIRSR000331-1"/>
    </source>
</evidence>
<dbReference type="eggNOG" id="COG2368">
    <property type="taxonomic scope" value="Bacteria"/>
</dbReference>
<dbReference type="Pfam" id="PF11794">
    <property type="entry name" value="HpaB_N"/>
    <property type="match status" value="1"/>
</dbReference>
<feature type="binding site" evidence="5">
    <location>
        <begin position="150"/>
        <end position="152"/>
    </location>
    <ligand>
        <name>FAD</name>
        <dbReference type="ChEBI" id="CHEBI:57692"/>
    </ligand>
</feature>
<dbReference type="SUPFAM" id="SSF56645">
    <property type="entry name" value="Acyl-CoA dehydrogenase NM domain-like"/>
    <property type="match status" value="1"/>
</dbReference>
<dbReference type="InterPro" id="IPR012687">
    <property type="entry name" value="HpaB_Deino-type"/>
</dbReference>
<dbReference type="Gene3D" id="2.40.110.10">
    <property type="entry name" value="Butyryl-CoA Dehydrogenase, subunit A, domain 2"/>
    <property type="match status" value="1"/>
</dbReference>
<dbReference type="SUPFAM" id="SSF47203">
    <property type="entry name" value="Acyl-CoA dehydrogenase C-terminal domain-like"/>
    <property type="match status" value="1"/>
</dbReference>
<dbReference type="GO" id="GO:0050660">
    <property type="term" value="F:flavin adenine dinucleotide binding"/>
    <property type="evidence" value="ECO:0007669"/>
    <property type="project" value="InterPro"/>
</dbReference>
<evidence type="ECO:0000259" key="6">
    <source>
        <dbReference type="Pfam" id="PF03241"/>
    </source>
</evidence>
<feature type="domain" description="HpaB/PvcC/4-BUDH N-terminal" evidence="7">
    <location>
        <begin position="5"/>
        <end position="275"/>
    </location>
</feature>
<dbReference type="InterPro" id="IPR024674">
    <property type="entry name" value="HpaB/PvcC/4-BUDH_N"/>
</dbReference>
<dbReference type="PIRSF" id="PIRSF000331">
    <property type="entry name" value="HpaA_HpaB"/>
    <property type="match status" value="1"/>
</dbReference>
<dbReference type="PANTHER" id="PTHR36117">
    <property type="entry name" value="4-HYDROXYPHENYLACETATE 3-MONOOXYGENASE-RELATED"/>
    <property type="match status" value="1"/>
</dbReference>
<keyword evidence="8" id="KW-0503">Monooxygenase</keyword>
<evidence type="ECO:0000313" key="8">
    <source>
        <dbReference type="EMBL" id="AIG76357.1"/>
    </source>
</evidence>
<protein>
    <submittedName>
        <fullName evidence="8">4-hydroxyphenylacetate 3-monooxygenase oxygenase component</fullName>
        <ecNumber evidence="8">1.14.14.9</ecNumber>
    </submittedName>
</protein>
<feature type="binding site" evidence="5">
    <location>
        <begin position="456"/>
        <end position="459"/>
    </location>
    <ligand>
        <name>FAD</name>
        <dbReference type="ChEBI" id="CHEBI:57692"/>
    </ligand>
</feature>
<evidence type="ECO:0000256" key="5">
    <source>
        <dbReference type="PIRSR" id="PIRSR000331-2"/>
    </source>
</evidence>
<dbReference type="NCBIfam" id="TIGR02309">
    <property type="entry name" value="HpaB-1"/>
    <property type="match status" value="1"/>
</dbReference>
<dbReference type="GO" id="GO:0010124">
    <property type="term" value="P:phenylacetate catabolic process"/>
    <property type="evidence" value="ECO:0007669"/>
    <property type="project" value="InterPro"/>
</dbReference>
<dbReference type="STRING" id="208439.AJAP_17445"/>
<dbReference type="EC" id="1.14.14.9" evidence="8"/>
<dbReference type="InterPro" id="IPR024719">
    <property type="entry name" value="HpaB/PvcC/4-BUDH_C"/>
</dbReference>
<dbReference type="Gene3D" id="1.20.140.10">
    <property type="entry name" value="Butyryl-CoA Dehydrogenase, subunit A, domain 3"/>
    <property type="match status" value="1"/>
</dbReference>
<reference evidence="8 9" key="1">
    <citation type="journal article" date="2014" name="J. Biotechnol.">
        <title>Complete genome sequence of the actinobacterium Amycolatopsis japonica MG417-CF17(T) (=DSM 44213T) producing (S,S)-N,N'-ethylenediaminedisuccinic acid.</title>
        <authorList>
            <person name="Stegmann E."/>
            <person name="Albersmeier A."/>
            <person name="Spohn M."/>
            <person name="Gert H."/>
            <person name="Weber T."/>
            <person name="Wohlleben W."/>
            <person name="Kalinowski J."/>
            <person name="Ruckert C."/>
        </authorList>
    </citation>
    <scope>NUCLEOTIDE SEQUENCE [LARGE SCALE GENOMIC DNA]</scope>
    <source>
        <strain evidence="9">MG417-CF17 (DSM 44213)</strain>
    </source>
</reference>
<keyword evidence="9" id="KW-1185">Reference proteome</keyword>
<dbReference type="InterPro" id="IPR046373">
    <property type="entry name" value="Acyl-CoA_Oxase/DH_mid-dom_sf"/>
</dbReference>
<evidence type="ECO:0000256" key="1">
    <source>
        <dbReference type="ARBA" id="ARBA00022630"/>
    </source>
</evidence>
<evidence type="ECO:0000259" key="7">
    <source>
        <dbReference type="Pfam" id="PF11794"/>
    </source>
</evidence>
<dbReference type="InterPro" id="IPR036250">
    <property type="entry name" value="AcylCo_DH-like_C"/>
</dbReference>
<organism evidence="8 9">
    <name type="scientific">Amycolatopsis japonica</name>
    <dbReference type="NCBI Taxonomy" id="208439"/>
    <lineage>
        <taxon>Bacteria</taxon>
        <taxon>Bacillati</taxon>
        <taxon>Actinomycetota</taxon>
        <taxon>Actinomycetes</taxon>
        <taxon>Pseudonocardiales</taxon>
        <taxon>Pseudonocardiaceae</taxon>
        <taxon>Amycolatopsis</taxon>
        <taxon>Amycolatopsis japonica group</taxon>
    </lineage>
</organism>
<dbReference type="Pfam" id="PF03241">
    <property type="entry name" value="HpaB"/>
    <property type="match status" value="1"/>
</dbReference>
<dbReference type="InterPro" id="IPR004925">
    <property type="entry name" value="HpaB/PvcC/4-BUDH"/>
</dbReference>
<feature type="binding site" evidence="5">
    <location>
        <begin position="156"/>
        <end position="159"/>
    </location>
    <ligand>
        <name>FAD</name>
        <dbReference type="ChEBI" id="CHEBI:57692"/>
    </ligand>
</feature>
<dbReference type="AlphaFoldDB" id="A0A075UQ96"/>